<evidence type="ECO:0000256" key="1">
    <source>
        <dbReference type="ARBA" id="ARBA00004239"/>
    </source>
</evidence>
<reference evidence="7" key="3">
    <citation type="submission" date="2025-09" db="UniProtKB">
        <authorList>
            <consortium name="Ensembl"/>
        </authorList>
    </citation>
    <scope>IDENTIFICATION</scope>
</reference>
<evidence type="ECO:0000256" key="5">
    <source>
        <dbReference type="ARBA" id="ARBA00038868"/>
    </source>
</evidence>
<dbReference type="PANTHER" id="PTHR24271:SF80">
    <property type="entry name" value="GRANZYME 3, TANDEM DUPLICATE 1-RELATED"/>
    <property type="match status" value="1"/>
</dbReference>
<dbReference type="Ensembl" id="ENSTRUT00000053914.2">
    <property type="protein sequence ID" value="ENSTRUP00000050018.2"/>
    <property type="gene ID" value="ENSTRUG00000001382.3"/>
</dbReference>
<dbReference type="FunFam" id="2.40.10.10:FF:000005">
    <property type="entry name" value="Serine protease 37"/>
    <property type="match status" value="1"/>
</dbReference>
<dbReference type="GO" id="GO:0006508">
    <property type="term" value="P:proteolysis"/>
    <property type="evidence" value="ECO:0007669"/>
    <property type="project" value="InterPro"/>
</dbReference>
<dbReference type="InterPro" id="IPR001254">
    <property type="entry name" value="Trypsin_dom"/>
</dbReference>
<evidence type="ECO:0000313" key="7">
    <source>
        <dbReference type="Ensembl" id="ENSTRUP00000050018.2"/>
    </source>
</evidence>
<dbReference type="InterPro" id="IPR043504">
    <property type="entry name" value="Peptidase_S1_PA_chymotrypsin"/>
</dbReference>
<comment type="subcellular location">
    <subcellularLocation>
        <location evidence="1">Secreted</location>
        <location evidence="1">Extracellular space</location>
    </subcellularLocation>
</comment>
<dbReference type="Proteomes" id="UP000005226">
    <property type="component" value="Chromosome 1"/>
</dbReference>
<evidence type="ECO:0000259" key="6">
    <source>
        <dbReference type="PROSITE" id="PS50240"/>
    </source>
</evidence>
<keyword evidence="2" id="KW-0865">Zymogen</keyword>
<dbReference type="GeneTree" id="ENSGT00910000144271"/>
<comment type="catalytic activity">
    <reaction evidence="4">
        <text>Preferential cleavage: Arg-|-Xaa, Lys-|-Xaa.</text>
        <dbReference type="EC" id="3.4.21.4"/>
    </reaction>
</comment>
<dbReference type="PANTHER" id="PTHR24271">
    <property type="entry name" value="KALLIKREIN-RELATED"/>
    <property type="match status" value="1"/>
</dbReference>
<protein>
    <recommendedName>
        <fullName evidence="5">trypsin</fullName>
        <ecNumber evidence="5">3.4.21.4</ecNumber>
    </recommendedName>
</protein>
<reference evidence="7" key="2">
    <citation type="submission" date="2025-08" db="UniProtKB">
        <authorList>
            <consortium name="Ensembl"/>
        </authorList>
    </citation>
    <scope>IDENTIFICATION</scope>
</reference>
<organism evidence="7 8">
    <name type="scientific">Takifugu rubripes</name>
    <name type="common">Japanese pufferfish</name>
    <name type="synonym">Fugu rubripes</name>
    <dbReference type="NCBI Taxonomy" id="31033"/>
    <lineage>
        <taxon>Eukaryota</taxon>
        <taxon>Metazoa</taxon>
        <taxon>Chordata</taxon>
        <taxon>Craniata</taxon>
        <taxon>Vertebrata</taxon>
        <taxon>Euteleostomi</taxon>
        <taxon>Actinopterygii</taxon>
        <taxon>Neopterygii</taxon>
        <taxon>Teleostei</taxon>
        <taxon>Neoteleostei</taxon>
        <taxon>Acanthomorphata</taxon>
        <taxon>Eupercaria</taxon>
        <taxon>Tetraodontiformes</taxon>
        <taxon>Tetradontoidea</taxon>
        <taxon>Tetraodontidae</taxon>
        <taxon>Takifugu</taxon>
    </lineage>
</organism>
<dbReference type="SMART" id="SM00020">
    <property type="entry name" value="Tryp_SPc"/>
    <property type="match status" value="1"/>
</dbReference>
<evidence type="ECO:0000256" key="2">
    <source>
        <dbReference type="ARBA" id="ARBA00023145"/>
    </source>
</evidence>
<dbReference type="InterPro" id="IPR001314">
    <property type="entry name" value="Peptidase_S1A"/>
</dbReference>
<sequence>RLGVVVSVLFPLGVGENKSQWRVGGSHSQLYQPSETMNVTFWAIVSLQLLSFTGASDSGIVGGKEAKPHSRPYMASLQVGKDHTCGGILIRQDFVLTSAHCKRAGMTVVLGAHNIGRQEASQQRMEVAEFIPHPQYRKFVYDVMLLKLKRAAVLNKYVRPIELPKKGGRIRDHLRCAVAGWGRTGEDLPASKVLKEATEETLSRFKSDTGGPRLNVFCLQGDSGGPLLCNNKLRGLMAFTVLNKCSHDEFPHVFMKVSFFVPWIQSVMQRF</sequence>
<evidence type="ECO:0000313" key="8">
    <source>
        <dbReference type="Proteomes" id="UP000005226"/>
    </source>
</evidence>
<dbReference type="PROSITE" id="PS50240">
    <property type="entry name" value="TRYPSIN_DOM"/>
    <property type="match status" value="1"/>
</dbReference>
<dbReference type="Pfam" id="PF00089">
    <property type="entry name" value="Trypsin"/>
    <property type="match status" value="1"/>
</dbReference>
<dbReference type="CDD" id="cd00190">
    <property type="entry name" value="Tryp_SPc"/>
    <property type="match status" value="1"/>
</dbReference>
<evidence type="ECO:0000256" key="4">
    <source>
        <dbReference type="ARBA" id="ARBA00036320"/>
    </source>
</evidence>
<reference evidence="7 8" key="1">
    <citation type="journal article" date="2011" name="Genome Biol. Evol.">
        <title>Integration of the genetic map and genome assembly of fugu facilitates insights into distinct features of genome evolution in teleosts and mammals.</title>
        <authorList>
            <person name="Kai W."/>
            <person name="Kikuchi K."/>
            <person name="Tohari S."/>
            <person name="Chew A.K."/>
            <person name="Tay A."/>
            <person name="Fujiwara A."/>
            <person name="Hosoya S."/>
            <person name="Suetake H."/>
            <person name="Naruse K."/>
            <person name="Brenner S."/>
            <person name="Suzuki Y."/>
            <person name="Venkatesh B."/>
        </authorList>
    </citation>
    <scope>NUCLEOTIDE SEQUENCE [LARGE SCALE GENOMIC DNA]</scope>
</reference>
<evidence type="ECO:0000256" key="3">
    <source>
        <dbReference type="ARBA" id="ARBA00023157"/>
    </source>
</evidence>
<dbReference type="GO" id="GO:0004252">
    <property type="term" value="F:serine-type endopeptidase activity"/>
    <property type="evidence" value="ECO:0007669"/>
    <property type="project" value="UniProtKB-EC"/>
</dbReference>
<dbReference type="GO" id="GO:0005576">
    <property type="term" value="C:extracellular region"/>
    <property type="evidence" value="ECO:0007669"/>
    <property type="project" value="UniProtKB-SubCell"/>
</dbReference>
<dbReference type="SUPFAM" id="SSF50494">
    <property type="entry name" value="Trypsin-like serine proteases"/>
    <property type="match status" value="1"/>
</dbReference>
<name>A0A3B5K242_TAKRU</name>
<dbReference type="FunCoup" id="A0A3B5K242">
    <property type="interactions" value="914"/>
</dbReference>
<dbReference type="EC" id="3.4.21.4" evidence="5"/>
<keyword evidence="8" id="KW-1185">Reference proteome</keyword>
<dbReference type="PRINTS" id="PR00722">
    <property type="entry name" value="CHYMOTRYPSIN"/>
</dbReference>
<gene>
    <name evidence="7" type="primary">LOC101065337</name>
</gene>
<dbReference type="InterPro" id="IPR009003">
    <property type="entry name" value="Peptidase_S1_PA"/>
</dbReference>
<dbReference type="AlphaFoldDB" id="A0A3B5K242"/>
<feature type="domain" description="Peptidase S1" evidence="6">
    <location>
        <begin position="60"/>
        <end position="269"/>
    </location>
</feature>
<dbReference type="InParanoid" id="A0A3B5K242"/>
<accession>A0A3B5K242</accession>
<proteinExistence type="predicted"/>
<keyword evidence="3" id="KW-1015">Disulfide bond</keyword>
<dbReference type="Gene3D" id="2.40.10.10">
    <property type="entry name" value="Trypsin-like serine proteases"/>
    <property type="match status" value="3"/>
</dbReference>